<organism evidence="2 3">
    <name type="scientific">Phytophthora cactorum</name>
    <dbReference type="NCBI Taxonomy" id="29920"/>
    <lineage>
        <taxon>Eukaryota</taxon>
        <taxon>Sar</taxon>
        <taxon>Stramenopiles</taxon>
        <taxon>Oomycota</taxon>
        <taxon>Peronosporomycetes</taxon>
        <taxon>Peronosporales</taxon>
        <taxon>Peronosporaceae</taxon>
        <taxon>Phytophthora</taxon>
    </lineage>
</organism>
<evidence type="ECO:0000313" key="3">
    <source>
        <dbReference type="Proteomes" id="UP000697107"/>
    </source>
</evidence>
<feature type="compositionally biased region" description="Polar residues" evidence="1">
    <location>
        <begin position="36"/>
        <end position="49"/>
    </location>
</feature>
<feature type="region of interest" description="Disordered" evidence="1">
    <location>
        <begin position="1"/>
        <end position="65"/>
    </location>
</feature>
<evidence type="ECO:0000256" key="1">
    <source>
        <dbReference type="SAM" id="MobiDB-lite"/>
    </source>
</evidence>
<dbReference type="Proteomes" id="UP000697107">
    <property type="component" value="Unassembled WGS sequence"/>
</dbReference>
<sequence>MELLSPATDGGHLANQATLAQAQQFPPQGAVASVASAESLQTPGATPRSQSKRGRPSKSKQEVWTKSSTETLFTVRYVTAKKTSPVLATTLKLAPLGSSLPYWPIRPRIHRTASRNARTRSSCCAPLPGLDARTLRFYERRRRLLRPQQAQKKTTENALKKDFVP</sequence>
<protein>
    <submittedName>
        <fullName evidence="2">Uncharacterized protein</fullName>
    </submittedName>
</protein>
<dbReference type="VEuPathDB" id="FungiDB:PC110_g10130"/>
<evidence type="ECO:0000313" key="2">
    <source>
        <dbReference type="EMBL" id="KAG2999677.1"/>
    </source>
</evidence>
<name>A0A8T1GQJ9_9STRA</name>
<dbReference type="EMBL" id="RCML01000007">
    <property type="protein sequence ID" value="KAG2999677.1"/>
    <property type="molecule type" value="Genomic_DNA"/>
</dbReference>
<feature type="compositionally biased region" description="Low complexity" evidence="1">
    <location>
        <begin position="13"/>
        <end position="24"/>
    </location>
</feature>
<gene>
    <name evidence="2" type="ORF">PC118_g636</name>
</gene>
<dbReference type="AlphaFoldDB" id="A0A8T1GQJ9"/>
<reference evidence="2" key="1">
    <citation type="submission" date="2018-10" db="EMBL/GenBank/DDBJ databases">
        <title>Effector identification in a new, highly contiguous assembly of the strawberry crown rot pathogen Phytophthora cactorum.</title>
        <authorList>
            <person name="Armitage A.D."/>
            <person name="Nellist C.F."/>
            <person name="Bates H."/>
            <person name="Vickerstaff R.J."/>
            <person name="Harrison R.J."/>
        </authorList>
    </citation>
    <scope>NUCLEOTIDE SEQUENCE</scope>
    <source>
        <strain evidence="2">P415</strain>
    </source>
</reference>
<proteinExistence type="predicted"/>
<comment type="caution">
    <text evidence="2">The sequence shown here is derived from an EMBL/GenBank/DDBJ whole genome shotgun (WGS) entry which is preliminary data.</text>
</comment>
<accession>A0A8T1GQJ9</accession>